<protein>
    <recommendedName>
        <fullName evidence="3">RNase H type-1 domain-containing protein</fullName>
    </recommendedName>
</protein>
<proteinExistence type="predicted"/>
<comment type="caution">
    <text evidence="1">The sequence shown here is derived from an EMBL/GenBank/DDBJ whole genome shotgun (WGS) entry which is preliminary data.</text>
</comment>
<dbReference type="InterPro" id="IPR036397">
    <property type="entry name" value="RNaseH_sf"/>
</dbReference>
<dbReference type="Gene3D" id="3.30.420.10">
    <property type="entry name" value="Ribonuclease H-like superfamily/Ribonuclease H"/>
    <property type="match status" value="1"/>
</dbReference>
<evidence type="ECO:0008006" key="3">
    <source>
        <dbReference type="Google" id="ProtNLM"/>
    </source>
</evidence>
<dbReference type="EMBL" id="JBBMFN010000032">
    <property type="protein sequence ID" value="MEQ2466684.1"/>
    <property type="molecule type" value="Genomic_DNA"/>
</dbReference>
<dbReference type="InterPro" id="IPR012337">
    <property type="entry name" value="RNaseH-like_sf"/>
</dbReference>
<dbReference type="RefSeq" id="WP_251628796.1">
    <property type="nucleotide sequence ID" value="NZ_JBBMFN010000032.1"/>
</dbReference>
<reference evidence="1 2" key="1">
    <citation type="submission" date="2024-03" db="EMBL/GenBank/DDBJ databases">
        <title>Human intestinal bacterial collection.</title>
        <authorList>
            <person name="Pauvert C."/>
            <person name="Hitch T.C.A."/>
            <person name="Clavel T."/>
        </authorList>
    </citation>
    <scope>NUCLEOTIDE SEQUENCE [LARGE SCALE GENOMIC DNA]</scope>
    <source>
        <strain evidence="1 2">CLA-SR-H024</strain>
    </source>
</reference>
<gene>
    <name evidence="1" type="ORF">WMO63_13550</name>
</gene>
<accession>A0ABV1F4A1</accession>
<dbReference type="Proteomes" id="UP001465426">
    <property type="component" value="Unassembled WGS sequence"/>
</dbReference>
<organism evidence="1 2">
    <name type="scientific">Niallia hominis</name>
    <dbReference type="NCBI Taxonomy" id="3133173"/>
    <lineage>
        <taxon>Bacteria</taxon>
        <taxon>Bacillati</taxon>
        <taxon>Bacillota</taxon>
        <taxon>Bacilli</taxon>
        <taxon>Bacillales</taxon>
        <taxon>Bacillaceae</taxon>
        <taxon>Niallia</taxon>
    </lineage>
</organism>
<sequence>MGKVNYYSIGNYKQQLMRRKKAPTKEAKERFDSWLWDSETLRVFVDGSELQGSGGIFGLGVVFVGQGLTIVKSKKHYNQAMRKRSVYAEVVAVEFALMLVEKVVGKEFDQPSKVLIYSDWNGIDRLKETDILIKRNPTINTVAEKINEKKLLFLKSYPTIELDISYMGAELKKFNPFYRASHNAARKAIGM</sequence>
<name>A0ABV1F4A1_9BACI</name>
<evidence type="ECO:0000313" key="1">
    <source>
        <dbReference type="EMBL" id="MEQ2466684.1"/>
    </source>
</evidence>
<evidence type="ECO:0000313" key="2">
    <source>
        <dbReference type="Proteomes" id="UP001465426"/>
    </source>
</evidence>
<keyword evidence="2" id="KW-1185">Reference proteome</keyword>
<dbReference type="SUPFAM" id="SSF53098">
    <property type="entry name" value="Ribonuclease H-like"/>
    <property type="match status" value="1"/>
</dbReference>